<keyword evidence="2" id="KW-0479">Metal-binding</keyword>
<dbReference type="GO" id="GO:0008270">
    <property type="term" value="F:zinc ion binding"/>
    <property type="evidence" value="ECO:0007669"/>
    <property type="project" value="UniProtKB-KW"/>
</dbReference>
<dbReference type="InterPro" id="IPR054292">
    <property type="entry name" value="DUF7028"/>
</dbReference>
<dbReference type="CDD" id="cd15532">
    <property type="entry name" value="PHD2_CHD_II"/>
    <property type="match status" value="1"/>
</dbReference>
<feature type="domain" description="N-acetyltransferase" evidence="8">
    <location>
        <begin position="1010"/>
        <end position="1170"/>
    </location>
</feature>
<dbReference type="Proteomes" id="UP001630127">
    <property type="component" value="Unassembled WGS sequence"/>
</dbReference>
<dbReference type="InterPro" id="IPR001965">
    <property type="entry name" value="Znf_PHD"/>
</dbReference>
<comment type="subcellular location">
    <subcellularLocation>
        <location evidence="1">Nucleus</location>
    </subcellularLocation>
</comment>
<dbReference type="InterPro" id="IPR056511">
    <property type="entry name" value="IDM1_C"/>
</dbReference>
<sequence>MAAETESQKKRKRKRIPLKKLIIHDKVEVRSMEDGFLGSWHGGTVVGCGEQSRRIRYDEILNDDGSDCLVEWVKVSPVLDGLDPGDQGTSNTYRGNIRPLPPSVCFQKWFLHYGQCVDVFVQDAWWEGVIFDHDDGSDERKVFFPDMGDEVQAHTEMMRITQDWDEVNEEWKPRGNWLLLELIEEVELEWPLLVSVRQIWYEIRVKMDFEKLKEWTSSCRHIWKQLLLQVLSTSYKLTMKQIFDELNSSGDLVEEDQPLLEFSEHALDAALKPEKLFSDSMAIVLYGTKCQLDTTAIPYTDLNNTSFSAGEEQTASSGLASMQLDTKNPTHSVPMPNEPSCVSTPLTILPPNEDHISDVGLGKKSGRCPIIHSDKLDGKLKVSADRTKLQWLAAGIDMVPEPACSHDSVTEYIEDCKLNSRGRSALTMEVRKHISYLGWKIQFARDKRVTRMRYISPKGEIYHSLYQVCLGLQPGEEIASPICQDNEKNIDGPAESLTSSPFTEKLQAHTGALKVISYREDVHVEPDYCPEAVVKYSQLGGRINDRKDGAKIGDMALKAKKHLSANGWKFYREQKRDKKEMRYESPCQKKFYSLRTACQWYVEESELSPGNNVYTSNQMRKMLISGEGMAHLTSKELSPPSMCMESEGHLNNDLSKEILTGSSPCTSLPQQLVQQGEVKVHGTRGQHRKRKLDLLQHSLALLDTGSQNDELTLLGEIKASQVSIKERDEINADLSACVLRSSKRARQSIVSSSTHQTPRTMLSWLIDGNVVLPRAKVQYRGKKDGCPMKDGKITREGIKCACCQKVFTLSKFEAHAGSNYHRPSANIFLEDGRSLFECQLQLKSETNGRKVRSEPRVIKGNRHRNDHICSVCHYGGELLLCDQCPSAFHTSCLGLKEVPEGDWFCPSCCCGICGLSRFSENKEQPIDDRLLNCDQCEHQYHIGCLRNKGLVKLDRYPEGNWFCNQRCQEINFGLHNLLGKPIPVGHDNLTWTLLKYKTAEDCDQNGRDNEHLMECYSKLNVALSVMHECFEPVKEPRTRRDLVEDVIFSRWSELNRLNFQGFYTVVLERDDELITAANIRVYGEKVAEIPLVATRFQYRRLGMCRILMNEIEKKLVELGVERLVLPAVPSVLNTWETSFGFSRMKESERLNFLDCTFLDFQGTRMCQKLLKRIPCTELGLPIEVQQKPCDGDMEGNSAVSEVLQADRVLQSEIVDQGTEDSLSGIGSNNASVSPPELMLVNQPPEPANPPVESVNPPVESVNPPAEPVNHALVVNFLSCQNEVNLEYSVEAADHRQSQRNNILKCYKRRRISTCGS</sequence>
<keyword evidence="10" id="KW-1185">Reference proteome</keyword>
<dbReference type="Pfam" id="PF16135">
    <property type="entry name" value="TDBD"/>
    <property type="match status" value="1"/>
</dbReference>
<dbReference type="SMART" id="SM00249">
    <property type="entry name" value="PHD"/>
    <property type="match status" value="2"/>
</dbReference>
<keyword evidence="4" id="KW-0862">Zinc</keyword>
<evidence type="ECO:0000256" key="2">
    <source>
        <dbReference type="ARBA" id="ARBA00022723"/>
    </source>
</evidence>
<dbReference type="SMART" id="SM00743">
    <property type="entry name" value="Agenet"/>
    <property type="match status" value="2"/>
</dbReference>
<dbReference type="GO" id="GO:0005634">
    <property type="term" value="C:nucleus"/>
    <property type="evidence" value="ECO:0007669"/>
    <property type="project" value="UniProtKB-SubCell"/>
</dbReference>
<dbReference type="InterPro" id="IPR019787">
    <property type="entry name" value="Znf_PHD-finger"/>
</dbReference>
<evidence type="ECO:0000259" key="7">
    <source>
        <dbReference type="PROSITE" id="PS50016"/>
    </source>
</evidence>
<evidence type="ECO:0008006" key="11">
    <source>
        <dbReference type="Google" id="ProtNLM"/>
    </source>
</evidence>
<dbReference type="PANTHER" id="PTHR46309:SF12">
    <property type="entry name" value="GB|AAC80581.1"/>
    <property type="match status" value="1"/>
</dbReference>
<dbReference type="InterPro" id="IPR008395">
    <property type="entry name" value="Agenet-like_dom"/>
</dbReference>
<name>A0ABD3AIK8_9GENT</name>
<dbReference type="PROSITE" id="PS51186">
    <property type="entry name" value="GNAT"/>
    <property type="match status" value="1"/>
</dbReference>
<evidence type="ECO:0000256" key="4">
    <source>
        <dbReference type="ARBA" id="ARBA00022833"/>
    </source>
</evidence>
<dbReference type="PANTHER" id="PTHR46309">
    <property type="entry name" value="PHD FINGER PROTEIN 12"/>
    <property type="match status" value="1"/>
</dbReference>
<dbReference type="Pfam" id="PF22970">
    <property type="entry name" value="DUF7028"/>
    <property type="match status" value="2"/>
</dbReference>
<dbReference type="InterPro" id="IPR014002">
    <property type="entry name" value="Agenet_dom_plant"/>
</dbReference>
<accession>A0ABD3AIK8</accession>
<protein>
    <recommendedName>
        <fullName evidence="11">PHD finger transcription factor</fullName>
    </recommendedName>
</protein>
<dbReference type="InterPro" id="IPR016181">
    <property type="entry name" value="Acyl_CoA_acyltransferase"/>
</dbReference>
<dbReference type="SUPFAM" id="SSF57903">
    <property type="entry name" value="FYVE/PHD zinc finger"/>
    <property type="match status" value="2"/>
</dbReference>
<keyword evidence="3 6" id="KW-0863">Zinc-finger</keyword>
<dbReference type="EMBL" id="JBJUIK010000004">
    <property type="protein sequence ID" value="KAL3530898.1"/>
    <property type="molecule type" value="Genomic_DNA"/>
</dbReference>
<dbReference type="CDD" id="cd04301">
    <property type="entry name" value="NAT_SF"/>
    <property type="match status" value="1"/>
</dbReference>
<comment type="caution">
    <text evidence="9">The sequence shown here is derived from an EMBL/GenBank/DDBJ whole genome shotgun (WGS) entry which is preliminary data.</text>
</comment>
<evidence type="ECO:0000313" key="9">
    <source>
        <dbReference type="EMBL" id="KAL3530898.1"/>
    </source>
</evidence>
<dbReference type="Pfam" id="PF05641">
    <property type="entry name" value="Agenet"/>
    <property type="match status" value="1"/>
</dbReference>
<dbReference type="Pfam" id="PF23209">
    <property type="entry name" value="IDM1_C"/>
    <property type="match status" value="1"/>
</dbReference>
<dbReference type="Gene3D" id="3.30.40.10">
    <property type="entry name" value="Zinc/RING finger domain, C3HC4 (zinc finger)"/>
    <property type="match status" value="2"/>
</dbReference>
<dbReference type="Pfam" id="PF00628">
    <property type="entry name" value="PHD"/>
    <property type="match status" value="1"/>
</dbReference>
<evidence type="ECO:0000256" key="1">
    <source>
        <dbReference type="ARBA" id="ARBA00004123"/>
    </source>
</evidence>
<dbReference type="InterPro" id="IPR032308">
    <property type="entry name" value="TDBD"/>
</dbReference>
<dbReference type="PROSITE" id="PS50016">
    <property type="entry name" value="ZF_PHD_2"/>
    <property type="match status" value="1"/>
</dbReference>
<evidence type="ECO:0000256" key="5">
    <source>
        <dbReference type="ARBA" id="ARBA00023242"/>
    </source>
</evidence>
<dbReference type="InterPro" id="IPR042163">
    <property type="entry name" value="PHF12"/>
</dbReference>
<organism evidence="9 10">
    <name type="scientific">Cinchona calisaya</name>
    <dbReference type="NCBI Taxonomy" id="153742"/>
    <lineage>
        <taxon>Eukaryota</taxon>
        <taxon>Viridiplantae</taxon>
        <taxon>Streptophyta</taxon>
        <taxon>Embryophyta</taxon>
        <taxon>Tracheophyta</taxon>
        <taxon>Spermatophyta</taxon>
        <taxon>Magnoliopsida</taxon>
        <taxon>eudicotyledons</taxon>
        <taxon>Gunneridae</taxon>
        <taxon>Pentapetalae</taxon>
        <taxon>asterids</taxon>
        <taxon>lamiids</taxon>
        <taxon>Gentianales</taxon>
        <taxon>Rubiaceae</taxon>
        <taxon>Cinchonoideae</taxon>
        <taxon>Cinchoneae</taxon>
        <taxon>Cinchona</taxon>
    </lineage>
</organism>
<proteinExistence type="predicted"/>
<evidence type="ECO:0000313" key="10">
    <source>
        <dbReference type="Proteomes" id="UP001630127"/>
    </source>
</evidence>
<evidence type="ECO:0000256" key="3">
    <source>
        <dbReference type="ARBA" id="ARBA00022771"/>
    </source>
</evidence>
<reference evidence="9 10" key="1">
    <citation type="submission" date="2024-11" db="EMBL/GenBank/DDBJ databases">
        <title>A near-complete genome assembly of Cinchona calisaya.</title>
        <authorList>
            <person name="Lian D.C."/>
            <person name="Zhao X.W."/>
            <person name="Wei L."/>
        </authorList>
    </citation>
    <scope>NUCLEOTIDE SEQUENCE [LARGE SCALE GENOMIC DNA]</scope>
    <source>
        <tissue evidence="9">Nenye</tissue>
    </source>
</reference>
<keyword evidence="5" id="KW-0539">Nucleus</keyword>
<dbReference type="InterPro" id="IPR011011">
    <property type="entry name" value="Znf_FYVE_PHD"/>
</dbReference>
<gene>
    <name evidence="9" type="ORF">ACH5RR_010220</name>
</gene>
<dbReference type="InterPro" id="IPR013083">
    <property type="entry name" value="Znf_RING/FYVE/PHD"/>
</dbReference>
<feature type="domain" description="PHD-type" evidence="7">
    <location>
        <begin position="866"/>
        <end position="911"/>
    </location>
</feature>
<dbReference type="SUPFAM" id="SSF55729">
    <property type="entry name" value="Acyl-CoA N-acyltransferases (Nat)"/>
    <property type="match status" value="1"/>
</dbReference>
<evidence type="ECO:0000259" key="8">
    <source>
        <dbReference type="PROSITE" id="PS51186"/>
    </source>
</evidence>
<dbReference type="InterPro" id="IPR000182">
    <property type="entry name" value="GNAT_dom"/>
</dbReference>
<dbReference type="Gene3D" id="3.40.630.30">
    <property type="match status" value="1"/>
</dbReference>
<evidence type="ECO:0000256" key="6">
    <source>
        <dbReference type="PROSITE-ProRule" id="PRU00146"/>
    </source>
</evidence>
<dbReference type="CDD" id="cd20405">
    <property type="entry name" value="Tudor_Agenet_AtDUF_rpt1_3"/>
    <property type="match status" value="1"/>
</dbReference>